<keyword evidence="1" id="KW-0560">Oxidoreductase</keyword>
<evidence type="ECO:0000256" key="2">
    <source>
        <dbReference type="ARBA" id="ARBA00023027"/>
    </source>
</evidence>
<comment type="caution">
    <text evidence="5">The sequence shown here is derived from an EMBL/GenBank/DDBJ whole genome shotgun (WGS) entry which is preliminary data.</text>
</comment>
<dbReference type="EMBL" id="VDMQ01000003">
    <property type="protein sequence ID" value="TNM55842.1"/>
    <property type="molecule type" value="Genomic_DNA"/>
</dbReference>
<dbReference type="SUPFAM" id="SSF55347">
    <property type="entry name" value="Glyceraldehyde-3-phosphate dehydrogenase-like, C-terminal domain"/>
    <property type="match status" value="1"/>
</dbReference>
<evidence type="ECO:0000256" key="1">
    <source>
        <dbReference type="ARBA" id="ARBA00023002"/>
    </source>
</evidence>
<keyword evidence="2" id="KW-0520">NAD</keyword>
<feature type="domain" description="Gfo/Idh/MocA-like oxidoreductase N-terminal" evidence="3">
    <location>
        <begin position="6"/>
        <end position="130"/>
    </location>
</feature>
<dbReference type="Gene3D" id="3.40.50.720">
    <property type="entry name" value="NAD(P)-binding Rossmann-like Domain"/>
    <property type="match status" value="1"/>
</dbReference>
<dbReference type="InterPro" id="IPR050463">
    <property type="entry name" value="Gfo/Idh/MocA_oxidrdct_glycsds"/>
</dbReference>
<dbReference type="InterPro" id="IPR036291">
    <property type="entry name" value="NAD(P)-bd_dom_sf"/>
</dbReference>
<name>A0A5C4X4V6_9MICO</name>
<dbReference type="InterPro" id="IPR055170">
    <property type="entry name" value="GFO_IDH_MocA-like_dom"/>
</dbReference>
<feature type="domain" description="GFO/IDH/MocA-like oxidoreductase" evidence="4">
    <location>
        <begin position="141"/>
        <end position="285"/>
    </location>
</feature>
<dbReference type="GO" id="GO:0016491">
    <property type="term" value="F:oxidoreductase activity"/>
    <property type="evidence" value="ECO:0007669"/>
    <property type="project" value="UniProtKB-KW"/>
</dbReference>
<dbReference type="AlphaFoldDB" id="A0A5C4X4V6"/>
<dbReference type="Gene3D" id="3.30.360.10">
    <property type="entry name" value="Dihydrodipicolinate Reductase, domain 2"/>
    <property type="match status" value="1"/>
</dbReference>
<protein>
    <submittedName>
        <fullName evidence="5">Gfo/Idh/MocA family oxidoreductase</fullName>
    </submittedName>
</protein>
<evidence type="ECO:0000259" key="4">
    <source>
        <dbReference type="Pfam" id="PF22725"/>
    </source>
</evidence>
<dbReference type="InterPro" id="IPR000683">
    <property type="entry name" value="Gfo/Idh/MocA-like_OxRdtase_N"/>
</dbReference>
<gene>
    <name evidence="5" type="ORF">FHQ09_06240</name>
</gene>
<evidence type="ECO:0000259" key="3">
    <source>
        <dbReference type="Pfam" id="PF01408"/>
    </source>
</evidence>
<proteinExistence type="predicted"/>
<dbReference type="GO" id="GO:0000166">
    <property type="term" value="F:nucleotide binding"/>
    <property type="evidence" value="ECO:0007669"/>
    <property type="project" value="InterPro"/>
</dbReference>
<accession>A0A5C4X4V6</accession>
<dbReference type="Pfam" id="PF01408">
    <property type="entry name" value="GFO_IDH_MocA"/>
    <property type="match status" value="1"/>
</dbReference>
<sequence>MPQRLGIAVIGAGMAGRAHASAWRAAPTVGTGELPELELVSVCDLAGDLAAATAARYGFSRHDTDWQNIVDADDIDIVSVVVANSLHKEIVEALLAAGKHVLCEKPLTDTVDDARAMVAAAEDSTSIARLGFTYRRSPGLAAIRDLINDGTLGEVHHVNAWYWTDYACSPTAPMSWRYKGELGSGALADVGSHLTDTVEFLAGPISSVSGGRFHTAITSRPLPLGHVVGHDHVEVSDEFEPVGNDDYAAFGVEFPTGSGVLQVSRIAAGHPNSLGIEVFCANGSASFDFRFPGQIVLNQTIDGHAATGLTTIQLGPEHPYIADGLAMAAPGVGVGQNDGFVFQARAFLDEVAGRAEADSLPRCARFSEGLHALQVRDAVIASAGDNGAAKEVAA</sequence>
<reference evidence="5 6" key="1">
    <citation type="submission" date="2019-06" db="EMBL/GenBank/DDBJ databases">
        <authorList>
            <person name="Mardanova A.M."/>
            <person name="Pudova D.S."/>
            <person name="Shagimardanova E.I."/>
            <person name="Gogoleva N.E."/>
            <person name="Lutfullin M.T."/>
            <person name="Hadieva G.F."/>
            <person name="Sharipova M.R."/>
        </authorList>
    </citation>
    <scope>NUCLEOTIDE SEQUENCE [LARGE SCALE GENOMIC DNA]</scope>
    <source>
        <strain evidence="5 6">MG-1</strain>
    </source>
</reference>
<organism evidence="5 6">
    <name type="scientific">Brevibacterium sediminis</name>
    <dbReference type="NCBI Taxonomy" id="1857024"/>
    <lineage>
        <taxon>Bacteria</taxon>
        <taxon>Bacillati</taxon>
        <taxon>Actinomycetota</taxon>
        <taxon>Actinomycetes</taxon>
        <taxon>Micrococcales</taxon>
        <taxon>Brevibacteriaceae</taxon>
        <taxon>Brevibacterium</taxon>
    </lineage>
</organism>
<dbReference type="Pfam" id="PF22725">
    <property type="entry name" value="GFO_IDH_MocA_C3"/>
    <property type="match status" value="1"/>
</dbReference>
<dbReference type="PANTHER" id="PTHR43818">
    <property type="entry name" value="BCDNA.GH03377"/>
    <property type="match status" value="1"/>
</dbReference>
<evidence type="ECO:0000313" key="6">
    <source>
        <dbReference type="Proteomes" id="UP000314223"/>
    </source>
</evidence>
<dbReference type="PANTHER" id="PTHR43818:SF11">
    <property type="entry name" value="BCDNA.GH03377"/>
    <property type="match status" value="1"/>
</dbReference>
<dbReference type="Proteomes" id="UP000314223">
    <property type="component" value="Unassembled WGS sequence"/>
</dbReference>
<evidence type="ECO:0000313" key="5">
    <source>
        <dbReference type="EMBL" id="TNM55842.1"/>
    </source>
</evidence>
<dbReference type="SUPFAM" id="SSF51735">
    <property type="entry name" value="NAD(P)-binding Rossmann-fold domains"/>
    <property type="match status" value="1"/>
</dbReference>
<dbReference type="RefSeq" id="WP_139467981.1">
    <property type="nucleotide sequence ID" value="NZ_VDMQ01000003.1"/>
</dbReference>